<reference evidence="3" key="3">
    <citation type="submission" date="2020-12" db="EMBL/GenBank/DDBJ databases">
        <title>Enhanced detection system for hospital associated transmission using whole genome sequencing surveillance.</title>
        <authorList>
            <person name="Harrison L.H."/>
            <person name="Van Tyne D."/>
            <person name="Marsh J.W."/>
            <person name="Griffith M.P."/>
            <person name="Snyder D.J."/>
            <person name="Cooper V.S."/>
            <person name="Mustapha M."/>
        </authorList>
    </citation>
    <scope>NUCLEOTIDE SEQUENCE</scope>
    <source>
        <strain evidence="3">PSB00042</strain>
    </source>
</reference>
<reference evidence="1 4" key="1">
    <citation type="submission" date="2020-07" db="EMBL/GenBank/DDBJ databases">
        <title>Diversity of carbapenemase encoding genes among Pseudomonas putida group clinical isolates in a tertiary Brazilian hospital.</title>
        <authorList>
            <person name="Alberto-Lei F."/>
            <person name="Nodari C.S."/>
            <person name="Streling A.P."/>
            <person name="Paulino J.T."/>
            <person name="Bessa-Neto F.O."/>
            <person name="Cayo R."/>
            <person name="Gales A.C."/>
        </authorList>
    </citation>
    <scope>NUCLEOTIDE SEQUENCE [LARGE SCALE GENOMIC DNA]</scope>
    <source>
        <strain evidence="1 4">12464</strain>
    </source>
</reference>
<dbReference type="EMBL" id="JACGDG010000025">
    <property type="protein sequence ID" value="MBA6118744.1"/>
    <property type="molecule type" value="Genomic_DNA"/>
</dbReference>
<evidence type="ECO:0000313" key="4">
    <source>
        <dbReference type="Proteomes" id="UP000553948"/>
    </source>
</evidence>
<sequence length="74" mass="8180">MEQNVVKRTFIGMVEAGEPLMRQALEAIRQAHEAEAAGLPDLEVQRLHPLADSLYQAVIDFQLLKAGKPPSTIQ</sequence>
<proteinExistence type="predicted"/>
<organism evidence="1 4">
    <name type="scientific">Pseudomonas putida</name>
    <name type="common">Arthrobacter siderocapsulatus</name>
    <dbReference type="NCBI Taxonomy" id="303"/>
    <lineage>
        <taxon>Bacteria</taxon>
        <taxon>Pseudomonadati</taxon>
        <taxon>Pseudomonadota</taxon>
        <taxon>Gammaproteobacteria</taxon>
        <taxon>Pseudomonadales</taxon>
        <taxon>Pseudomonadaceae</taxon>
        <taxon>Pseudomonas</taxon>
    </lineage>
</organism>
<protein>
    <submittedName>
        <fullName evidence="1">Uncharacterized protein</fullName>
    </submittedName>
</protein>
<reference evidence="2" key="2">
    <citation type="submission" date="2020-10" db="EMBL/GenBank/DDBJ databases">
        <title>Genome sequences of Pseudomonas isolates.</title>
        <authorList>
            <person name="Wessels L."/>
            <person name="Reich F."/>
            <person name="Hammerl J."/>
        </authorList>
    </citation>
    <scope>NUCLEOTIDE SEQUENCE</scope>
    <source>
        <strain evidence="2">20-MO00640-0</strain>
    </source>
</reference>
<accession>A0A7W2L5C0</accession>
<evidence type="ECO:0000313" key="3">
    <source>
        <dbReference type="EMBL" id="MBI6883836.1"/>
    </source>
</evidence>
<dbReference type="EMBL" id="JADLKB010000014">
    <property type="protein sequence ID" value="MBF8736638.1"/>
    <property type="molecule type" value="Genomic_DNA"/>
</dbReference>
<dbReference type="AlphaFoldDB" id="A0A7W2L5C0"/>
<evidence type="ECO:0000313" key="2">
    <source>
        <dbReference type="EMBL" id="MBF8736638.1"/>
    </source>
</evidence>
<dbReference type="Proteomes" id="UP000639504">
    <property type="component" value="Unassembled WGS sequence"/>
</dbReference>
<dbReference type="RefSeq" id="WP_153428156.1">
    <property type="nucleotide sequence ID" value="NZ_LSUZ01000115.1"/>
</dbReference>
<evidence type="ECO:0000313" key="1">
    <source>
        <dbReference type="EMBL" id="MBA6118744.1"/>
    </source>
</evidence>
<name>A0A7W2L5C0_PSEPU</name>
<comment type="caution">
    <text evidence="1">The sequence shown here is derived from an EMBL/GenBank/DDBJ whole genome shotgun (WGS) entry which is preliminary data.</text>
</comment>
<dbReference type="Proteomes" id="UP000553948">
    <property type="component" value="Unassembled WGS sequence"/>
</dbReference>
<gene>
    <name evidence="1" type="ORF">H4C47_23800</name>
    <name evidence="2" type="ORF">IR015_14620</name>
    <name evidence="3" type="ORF">JEU22_07925</name>
</gene>
<dbReference type="EMBL" id="JAEHTE010000005">
    <property type="protein sequence ID" value="MBI6883836.1"/>
    <property type="molecule type" value="Genomic_DNA"/>
</dbReference>
<dbReference type="Proteomes" id="UP000637061">
    <property type="component" value="Unassembled WGS sequence"/>
</dbReference>